<keyword evidence="5" id="KW-1185">Reference proteome</keyword>
<comment type="similarity">
    <text evidence="1">Belongs to the peptidase S33 family.</text>
</comment>
<evidence type="ECO:0000256" key="2">
    <source>
        <dbReference type="ARBA" id="ARBA00022801"/>
    </source>
</evidence>
<dbReference type="SUPFAM" id="SSF53474">
    <property type="entry name" value="alpha/beta-Hydrolases"/>
    <property type="match status" value="1"/>
</dbReference>
<dbReference type="RefSeq" id="WP_246205792.1">
    <property type="nucleotide sequence ID" value="NZ_BAAANK010000013.1"/>
</dbReference>
<dbReference type="PANTHER" id="PTHR43248">
    <property type="entry name" value="2-SUCCINYL-6-HYDROXY-2,4-CYCLOHEXADIENE-1-CARBOXYLATE SYNTHASE"/>
    <property type="match status" value="1"/>
</dbReference>
<dbReference type="InterPro" id="IPR000073">
    <property type="entry name" value="AB_hydrolase_1"/>
</dbReference>
<reference evidence="4 5" key="1">
    <citation type="journal article" date="2019" name="Int. J. Syst. Evol. Microbiol.">
        <title>The Global Catalogue of Microorganisms (GCM) 10K type strain sequencing project: providing services to taxonomists for standard genome sequencing and annotation.</title>
        <authorList>
            <consortium name="The Broad Institute Genomics Platform"/>
            <consortium name="The Broad Institute Genome Sequencing Center for Infectious Disease"/>
            <person name="Wu L."/>
            <person name="Ma J."/>
        </authorList>
    </citation>
    <scope>NUCLEOTIDE SEQUENCE [LARGE SCALE GENOMIC DNA]</scope>
    <source>
        <strain evidence="4 5">JCM 14323</strain>
    </source>
</reference>
<gene>
    <name evidence="4" type="ORF">GCM10009750_36490</name>
</gene>
<protein>
    <submittedName>
        <fullName evidence="4">Alpha/beta fold hydrolase</fullName>
    </submittedName>
</protein>
<dbReference type="Proteomes" id="UP001501746">
    <property type="component" value="Unassembled WGS sequence"/>
</dbReference>
<dbReference type="InterPro" id="IPR051601">
    <property type="entry name" value="Serine_prot/Carboxylest_S33"/>
</dbReference>
<dbReference type="PANTHER" id="PTHR43248:SF2">
    <property type="entry name" value="PROLYL AMINOPEPTIDASE"/>
    <property type="match status" value="1"/>
</dbReference>
<name>A0ABN2N3N5_9MICO</name>
<sequence>MITAEYTIPGMHVRDHVVEVPLNWFDDTDARTIQVFARELVDPLKRRDDLPVLVYLQGGPGGKGPRPTGPDGWVGEALKEHRVVLLDQRGTGRSSRVDGRVIAGVGDAAAQAEYLTRFRADSIVADAEHLRKTVFGGRRWSTLGQSYGGFLTLTYLSQAPEGLAASYVTGGLASVRPDAAEVYRRTYPRVEAKNREFLARYPHHADTLARIADRLSAGDVVLPGGDLLTVRRFQSLGIDFGMKPGFERMHFLIDEAFDVASDDLTGTFLAQVEARSSYSDNPLFAVMQESIYASDATGATNWAAQAERDRLPQFAEAARPLLMTGEMMYPWMFREIRALQPFEAAVELLAERTEWSALYDLDRLAANEVPLSAAVYFDDMYVDAGLQLETADHVGNARAWVTNEYEHDGIGAERVVPRLFRLVDELGGPLREQTEERAA</sequence>
<evidence type="ECO:0000313" key="4">
    <source>
        <dbReference type="EMBL" id="GAA1846726.1"/>
    </source>
</evidence>
<dbReference type="PRINTS" id="PR00793">
    <property type="entry name" value="PROAMNOPTASE"/>
</dbReference>
<keyword evidence="2 4" id="KW-0378">Hydrolase</keyword>
<feature type="domain" description="AB hydrolase-1" evidence="3">
    <location>
        <begin position="51"/>
        <end position="198"/>
    </location>
</feature>
<dbReference type="Gene3D" id="3.40.50.1820">
    <property type="entry name" value="alpha/beta hydrolase"/>
    <property type="match status" value="1"/>
</dbReference>
<evidence type="ECO:0000259" key="3">
    <source>
        <dbReference type="Pfam" id="PF00561"/>
    </source>
</evidence>
<dbReference type="GO" id="GO:0016787">
    <property type="term" value="F:hydrolase activity"/>
    <property type="evidence" value="ECO:0007669"/>
    <property type="project" value="UniProtKB-KW"/>
</dbReference>
<comment type="caution">
    <text evidence="4">The sequence shown here is derived from an EMBL/GenBank/DDBJ whole genome shotgun (WGS) entry which is preliminary data.</text>
</comment>
<evidence type="ECO:0000313" key="5">
    <source>
        <dbReference type="Proteomes" id="UP001501746"/>
    </source>
</evidence>
<organism evidence="4 5">
    <name type="scientific">Agromyces salentinus</name>
    <dbReference type="NCBI Taxonomy" id="269421"/>
    <lineage>
        <taxon>Bacteria</taxon>
        <taxon>Bacillati</taxon>
        <taxon>Actinomycetota</taxon>
        <taxon>Actinomycetes</taxon>
        <taxon>Micrococcales</taxon>
        <taxon>Microbacteriaceae</taxon>
        <taxon>Agromyces</taxon>
    </lineage>
</organism>
<dbReference type="Pfam" id="PF00561">
    <property type="entry name" value="Abhydrolase_1"/>
    <property type="match status" value="1"/>
</dbReference>
<dbReference type="InterPro" id="IPR029058">
    <property type="entry name" value="AB_hydrolase_fold"/>
</dbReference>
<dbReference type="EMBL" id="BAAANK010000013">
    <property type="protein sequence ID" value="GAA1846726.1"/>
    <property type="molecule type" value="Genomic_DNA"/>
</dbReference>
<accession>A0ABN2N3N5</accession>
<evidence type="ECO:0000256" key="1">
    <source>
        <dbReference type="ARBA" id="ARBA00010088"/>
    </source>
</evidence>
<proteinExistence type="inferred from homology"/>
<dbReference type="InterPro" id="IPR002410">
    <property type="entry name" value="Peptidase_S33"/>
</dbReference>